<dbReference type="OrthoDB" id="194358at2759"/>
<evidence type="ECO:0000313" key="3">
    <source>
        <dbReference type="EMBL" id="CAB3990135.1"/>
    </source>
</evidence>
<dbReference type="InterPro" id="IPR002110">
    <property type="entry name" value="Ankyrin_rpt"/>
</dbReference>
<accession>A0A7D9DPD8</accession>
<reference evidence="3" key="1">
    <citation type="submission" date="2020-04" db="EMBL/GenBank/DDBJ databases">
        <authorList>
            <person name="Alioto T."/>
            <person name="Alioto T."/>
            <person name="Gomez Garrido J."/>
        </authorList>
    </citation>
    <scope>NUCLEOTIDE SEQUENCE</scope>
    <source>
        <strain evidence="3">A484AB</strain>
    </source>
</reference>
<dbReference type="PROSITE" id="PS50088">
    <property type="entry name" value="ANK_REPEAT"/>
    <property type="match status" value="2"/>
</dbReference>
<name>A0A7D9DPD8_PARCT</name>
<dbReference type="SUPFAM" id="SSF48403">
    <property type="entry name" value="Ankyrin repeat"/>
    <property type="match status" value="1"/>
</dbReference>
<evidence type="ECO:0000313" key="4">
    <source>
        <dbReference type="Proteomes" id="UP001152795"/>
    </source>
</evidence>
<keyword evidence="1" id="KW-0677">Repeat</keyword>
<sequence length="164" mass="18168">MSELVLHEAAASGNYHELESLLMMGRIDVNFKDAEFGDRTALHWAAARGNASCTKLLLDHNADPTVRMAGGWTPAHCAAEEGRLNSLRILHEHGAALCLAENTGDTPRRIAEIYGHTECVEFLKSCCDKFLLIEETDEQRKLYIKDTILSQGRKISAAKKLETS</sequence>
<dbReference type="Proteomes" id="UP001152795">
    <property type="component" value="Unassembled WGS sequence"/>
</dbReference>
<dbReference type="AlphaFoldDB" id="A0A7D9DPD8"/>
<dbReference type="InterPro" id="IPR036770">
    <property type="entry name" value="Ankyrin_rpt-contain_sf"/>
</dbReference>
<dbReference type="EMBL" id="CACRXK020001608">
    <property type="protein sequence ID" value="CAB3990135.1"/>
    <property type="molecule type" value="Genomic_DNA"/>
</dbReference>
<protein>
    <submittedName>
        <fullName evidence="3">Ankyrin repeat domain-containing 66</fullName>
    </submittedName>
</protein>
<dbReference type="Pfam" id="PF12796">
    <property type="entry name" value="Ank_2"/>
    <property type="match status" value="1"/>
</dbReference>
<evidence type="ECO:0000256" key="2">
    <source>
        <dbReference type="ARBA" id="ARBA00023043"/>
    </source>
</evidence>
<keyword evidence="4" id="KW-1185">Reference proteome</keyword>
<proteinExistence type="predicted"/>
<evidence type="ECO:0000256" key="1">
    <source>
        <dbReference type="ARBA" id="ARBA00022737"/>
    </source>
</evidence>
<keyword evidence="2" id="KW-0040">ANK repeat</keyword>
<dbReference type="PANTHER" id="PTHR24201:SF15">
    <property type="entry name" value="ANKYRIN REPEAT DOMAIN-CONTAINING PROTEIN 66"/>
    <property type="match status" value="1"/>
</dbReference>
<organism evidence="3 4">
    <name type="scientific">Paramuricea clavata</name>
    <name type="common">Red gorgonian</name>
    <name type="synonym">Violescent sea-whip</name>
    <dbReference type="NCBI Taxonomy" id="317549"/>
    <lineage>
        <taxon>Eukaryota</taxon>
        <taxon>Metazoa</taxon>
        <taxon>Cnidaria</taxon>
        <taxon>Anthozoa</taxon>
        <taxon>Octocorallia</taxon>
        <taxon>Malacalcyonacea</taxon>
        <taxon>Plexauridae</taxon>
        <taxon>Paramuricea</taxon>
    </lineage>
</organism>
<dbReference type="Gene3D" id="1.25.40.20">
    <property type="entry name" value="Ankyrin repeat-containing domain"/>
    <property type="match status" value="2"/>
</dbReference>
<gene>
    <name evidence="3" type="ORF">PACLA_8A057593</name>
</gene>
<dbReference type="InterPro" id="IPR050776">
    <property type="entry name" value="Ank_Repeat/CDKN_Inhibitor"/>
</dbReference>
<dbReference type="PANTHER" id="PTHR24201">
    <property type="entry name" value="ANK_REP_REGION DOMAIN-CONTAINING PROTEIN"/>
    <property type="match status" value="1"/>
</dbReference>
<comment type="caution">
    <text evidence="3">The sequence shown here is derived from an EMBL/GenBank/DDBJ whole genome shotgun (WGS) entry which is preliminary data.</text>
</comment>
<dbReference type="SMART" id="SM00248">
    <property type="entry name" value="ANK"/>
    <property type="match status" value="4"/>
</dbReference>
<dbReference type="PROSITE" id="PS50297">
    <property type="entry name" value="ANK_REP_REGION"/>
    <property type="match status" value="2"/>
</dbReference>